<protein>
    <submittedName>
        <fullName evidence="1">Uncharacterized protein</fullName>
    </submittedName>
</protein>
<evidence type="ECO:0000313" key="3">
    <source>
        <dbReference type="Proteomes" id="UP000008044"/>
    </source>
</evidence>
<dbReference type="EMBL" id="WABS01000048">
    <property type="protein sequence ID" value="MBI0556567.1"/>
    <property type="molecule type" value="Genomic_DNA"/>
</dbReference>
<sequence>MDHIPEGVQIQVDPVGPQISEGRIYPGRGSQIQILNYGNKVKITPVGEPIEITSKKCGV</sequence>
<reference evidence="1" key="2">
    <citation type="submission" date="2012-03" db="EMBL/GenBank/DDBJ databases">
        <authorList>
            <person name="Koskinen P."/>
            <person name="Laine P."/>
            <person name="Niemi O."/>
            <person name="Nykyri J."/>
            <person name="Harjunpaa H."/>
            <person name="Auvinen P."/>
            <person name="Paulin L."/>
            <person name="Pirhonen M."/>
            <person name="Palva T."/>
            <person name="Holm L."/>
        </authorList>
    </citation>
    <scope>NUCLEOTIDE SEQUENCE</scope>
    <source>
        <strain evidence="1">SCC3193</strain>
    </source>
</reference>
<reference evidence="2" key="4">
    <citation type="submission" date="2024-05" db="EMBL/GenBank/DDBJ databases">
        <title>Identification of Pectobacterium versatile causing blackleg of potato from New York State with a whole genome sequencing approach.</title>
        <authorList>
            <person name="Ma X."/>
            <person name="Swingle B."/>
        </authorList>
    </citation>
    <scope>NUCLEOTIDE SEQUENCE</scope>
    <source>
        <strain evidence="2">NY1588A</strain>
    </source>
</reference>
<dbReference type="EMBL" id="CP003415">
    <property type="protein sequence ID" value="AFI88303.1"/>
    <property type="molecule type" value="Genomic_DNA"/>
</dbReference>
<evidence type="ECO:0000313" key="2">
    <source>
        <dbReference type="EMBL" id="MBI0556567.1"/>
    </source>
</evidence>
<dbReference type="STRING" id="1905730.W5S_0164"/>
<dbReference type="AlphaFoldDB" id="A0A0H3HYQ0"/>
<evidence type="ECO:0000313" key="1">
    <source>
        <dbReference type="EMBL" id="AFI88303.1"/>
    </source>
</evidence>
<accession>A0A0H3HYQ0</accession>
<dbReference type="RefSeq" id="WP_014698464.1">
    <property type="nucleotide sequence ID" value="NC_017845.1"/>
</dbReference>
<evidence type="ECO:0000313" key="4">
    <source>
        <dbReference type="Proteomes" id="UP001194579"/>
    </source>
</evidence>
<dbReference type="KEGG" id="pec:W5S_0164"/>
<dbReference type="Proteomes" id="UP000008044">
    <property type="component" value="Chromosome"/>
</dbReference>
<dbReference type="HOGENOM" id="CLU_2956480_0_0_6"/>
<gene>
    <name evidence="1" type="ordered locus">W5S_0164</name>
    <name evidence="2" type="ORF">F6Q06_19050</name>
</gene>
<keyword evidence="4" id="KW-1185">Reference proteome</keyword>
<reference evidence="4" key="3">
    <citation type="submission" date="2023-07" db="EMBL/GenBank/DDBJ databases">
        <title>Identification of Pectobacterium versatile causing blackleg of potato from New York State with a whole genome sequencing approach.</title>
        <authorList>
            <person name="Ma X."/>
            <person name="Swingle B."/>
        </authorList>
    </citation>
    <scope>NUCLEOTIDE SEQUENCE [LARGE SCALE GENOMIC DNA]</scope>
    <source>
        <strain evidence="4">NY1588A</strain>
    </source>
</reference>
<name>A0A0H3HYQ0_PECPM</name>
<dbReference type="Proteomes" id="UP001194579">
    <property type="component" value="Unassembled WGS sequence"/>
</dbReference>
<organism evidence="1 3">
    <name type="scientific">Pectobacterium parmentieri</name>
    <dbReference type="NCBI Taxonomy" id="1905730"/>
    <lineage>
        <taxon>Bacteria</taxon>
        <taxon>Pseudomonadati</taxon>
        <taxon>Pseudomonadota</taxon>
        <taxon>Gammaproteobacteria</taxon>
        <taxon>Enterobacterales</taxon>
        <taxon>Pectobacteriaceae</taxon>
        <taxon>Pectobacterium</taxon>
    </lineage>
</organism>
<reference evidence="1 3" key="1">
    <citation type="journal article" date="2012" name="J. Bacteriol.">
        <title>Genome sequence of Pectobacterium sp. strain SCC3193.</title>
        <authorList>
            <person name="Koskinen J.P."/>
            <person name="Laine P."/>
            <person name="Niemi O."/>
            <person name="Nykyri J."/>
            <person name="Harjunpaa H."/>
            <person name="Auvinen P."/>
            <person name="Paulin L."/>
            <person name="Pirhonen M."/>
            <person name="Palva T."/>
            <person name="Holm L."/>
        </authorList>
    </citation>
    <scope>NUCLEOTIDE SEQUENCE [LARGE SCALE GENOMIC DNA]</scope>
    <source>
        <strain evidence="1 3">SCC3193</strain>
    </source>
</reference>
<proteinExistence type="predicted"/>